<reference evidence="1 2" key="1">
    <citation type="submission" date="2017-09" db="EMBL/GenBank/DDBJ databases">
        <title>WGS assembly of Aquilegia coerulea Goldsmith.</title>
        <authorList>
            <person name="Hodges S."/>
            <person name="Kramer E."/>
            <person name="Nordborg M."/>
            <person name="Tomkins J."/>
            <person name="Borevitz J."/>
            <person name="Derieg N."/>
            <person name="Yan J."/>
            <person name="Mihaltcheva S."/>
            <person name="Hayes R.D."/>
            <person name="Rokhsar D."/>
        </authorList>
    </citation>
    <scope>NUCLEOTIDE SEQUENCE [LARGE SCALE GENOMIC DNA]</scope>
    <source>
        <strain evidence="2">cv. Goldsmith</strain>
    </source>
</reference>
<name>A0A2G5C6Z5_AQUCA</name>
<dbReference type="Proteomes" id="UP000230069">
    <property type="component" value="Unassembled WGS sequence"/>
</dbReference>
<protein>
    <submittedName>
        <fullName evidence="1">Uncharacterized protein</fullName>
    </submittedName>
</protein>
<accession>A0A2G5C6Z5</accession>
<organism evidence="1 2">
    <name type="scientific">Aquilegia coerulea</name>
    <name type="common">Rocky mountain columbine</name>
    <dbReference type="NCBI Taxonomy" id="218851"/>
    <lineage>
        <taxon>Eukaryota</taxon>
        <taxon>Viridiplantae</taxon>
        <taxon>Streptophyta</taxon>
        <taxon>Embryophyta</taxon>
        <taxon>Tracheophyta</taxon>
        <taxon>Spermatophyta</taxon>
        <taxon>Magnoliopsida</taxon>
        <taxon>Ranunculales</taxon>
        <taxon>Ranunculaceae</taxon>
        <taxon>Thalictroideae</taxon>
        <taxon>Aquilegia</taxon>
    </lineage>
</organism>
<keyword evidence="2" id="KW-1185">Reference proteome</keyword>
<evidence type="ECO:0000313" key="1">
    <source>
        <dbReference type="EMBL" id="PIA27053.1"/>
    </source>
</evidence>
<dbReference type="InParanoid" id="A0A2G5C6Z5"/>
<dbReference type="OrthoDB" id="891726at2759"/>
<dbReference type="PANTHER" id="PTHR33321">
    <property type="match status" value="1"/>
</dbReference>
<dbReference type="EMBL" id="KZ305100">
    <property type="protein sequence ID" value="PIA27053.1"/>
    <property type="molecule type" value="Genomic_DNA"/>
</dbReference>
<dbReference type="InterPro" id="IPR007541">
    <property type="entry name" value="Uncharacterised_BSP"/>
</dbReference>
<dbReference type="PANTHER" id="PTHR33321:SF12">
    <property type="entry name" value="PLANT BASIC SECRETORY PROTEIN (BSP) FAMILY PROTEIN"/>
    <property type="match status" value="1"/>
</dbReference>
<gene>
    <name evidence="1" type="ORF">AQUCO_08300027v1</name>
</gene>
<proteinExistence type="predicted"/>
<dbReference type="Pfam" id="PF04450">
    <property type="entry name" value="BSP"/>
    <property type="match status" value="1"/>
</dbReference>
<dbReference type="STRING" id="218851.A0A2G5C6Z5"/>
<evidence type="ECO:0000313" key="2">
    <source>
        <dbReference type="Proteomes" id="UP000230069"/>
    </source>
</evidence>
<dbReference type="AlphaFoldDB" id="A0A2G5C6Z5"/>
<sequence>MMLKAGDTPSGFVKQGEGDRWDHGYGVTARFLEYCSSLRDEFVAELNAKMKTGYSNNFFVDLLGMTVNQLWSDYKAMYPN</sequence>